<sequence length="175" mass="18491">MICSACRLARQQLVGRRAAASASCSTFVSSFSSAITTTTARRGLATAVSSASRTANPRLSTTTASSFISRRAYSAAATASEASSSSSSTTPSPIPKPDFLDEAESHIWDLLVEAFAPHELSVRDISGGCGSMYGIEISSERFRGANMLKQQRMVNAALGDLIKGWHGVQLKTRVP</sequence>
<dbReference type="Gene3D" id="3.30.300.90">
    <property type="entry name" value="BolA-like"/>
    <property type="match status" value="1"/>
</dbReference>
<dbReference type="InterPro" id="IPR002634">
    <property type="entry name" value="BolA"/>
</dbReference>
<organism evidence="4 5">
    <name type="scientific">Sporothrix bragantina</name>
    <dbReference type="NCBI Taxonomy" id="671064"/>
    <lineage>
        <taxon>Eukaryota</taxon>
        <taxon>Fungi</taxon>
        <taxon>Dikarya</taxon>
        <taxon>Ascomycota</taxon>
        <taxon>Pezizomycotina</taxon>
        <taxon>Sordariomycetes</taxon>
        <taxon>Sordariomycetidae</taxon>
        <taxon>Ophiostomatales</taxon>
        <taxon>Ophiostomataceae</taxon>
        <taxon>Sporothrix</taxon>
    </lineage>
</organism>
<accession>A0ABP0ARE5</accession>
<protein>
    <recommendedName>
        <fullName evidence="6">Bola-like protein</fullName>
    </recommendedName>
</protein>
<dbReference type="PANTHER" id="PTHR46188:SF1">
    <property type="entry name" value="BOLA-LIKE PROTEIN 3"/>
    <property type="match status" value="1"/>
</dbReference>
<dbReference type="Pfam" id="PF01722">
    <property type="entry name" value="BolA"/>
    <property type="match status" value="1"/>
</dbReference>
<reference evidence="4 5" key="1">
    <citation type="submission" date="2024-01" db="EMBL/GenBank/DDBJ databases">
        <authorList>
            <person name="Allen C."/>
            <person name="Tagirdzhanova G."/>
        </authorList>
    </citation>
    <scope>NUCLEOTIDE SEQUENCE [LARGE SCALE GENOMIC DNA]</scope>
</reference>
<dbReference type="InterPro" id="IPR052275">
    <property type="entry name" value="Mt_Fe-S_assembly_factor"/>
</dbReference>
<dbReference type="EMBL" id="CAWUHC010000003">
    <property type="protein sequence ID" value="CAK7209751.1"/>
    <property type="molecule type" value="Genomic_DNA"/>
</dbReference>
<evidence type="ECO:0008006" key="6">
    <source>
        <dbReference type="Google" id="ProtNLM"/>
    </source>
</evidence>
<comment type="caution">
    <text evidence="4">The sequence shown here is derived from an EMBL/GenBank/DDBJ whole genome shotgun (WGS) entry which is preliminary data.</text>
</comment>
<dbReference type="Proteomes" id="UP001642406">
    <property type="component" value="Unassembled WGS sequence"/>
</dbReference>
<dbReference type="SUPFAM" id="SSF82657">
    <property type="entry name" value="BolA-like"/>
    <property type="match status" value="1"/>
</dbReference>
<evidence type="ECO:0000256" key="3">
    <source>
        <dbReference type="SAM" id="MobiDB-lite"/>
    </source>
</evidence>
<evidence type="ECO:0000256" key="2">
    <source>
        <dbReference type="RuleBase" id="RU003860"/>
    </source>
</evidence>
<dbReference type="InterPro" id="IPR036065">
    <property type="entry name" value="BolA-like_sf"/>
</dbReference>
<name>A0ABP0ARE5_9PEZI</name>
<feature type="compositionally biased region" description="Low complexity" evidence="3">
    <location>
        <begin position="79"/>
        <end position="91"/>
    </location>
</feature>
<evidence type="ECO:0000313" key="4">
    <source>
        <dbReference type="EMBL" id="CAK7209751.1"/>
    </source>
</evidence>
<proteinExistence type="inferred from homology"/>
<dbReference type="PANTHER" id="PTHR46188">
    <property type="entry name" value="BOLA-LIKE PROTEIN 3"/>
    <property type="match status" value="1"/>
</dbReference>
<keyword evidence="5" id="KW-1185">Reference proteome</keyword>
<evidence type="ECO:0000313" key="5">
    <source>
        <dbReference type="Proteomes" id="UP001642406"/>
    </source>
</evidence>
<gene>
    <name evidence="4" type="ORF">SBRCBS47491_000547</name>
</gene>
<feature type="region of interest" description="Disordered" evidence="3">
    <location>
        <begin position="79"/>
        <end position="98"/>
    </location>
</feature>
<comment type="similarity">
    <text evidence="1 2">Belongs to the BolA/IbaG family.</text>
</comment>
<evidence type="ECO:0000256" key="1">
    <source>
        <dbReference type="ARBA" id="ARBA00005578"/>
    </source>
</evidence>